<comment type="caution">
    <text evidence="2">The sequence shown here is derived from an EMBL/GenBank/DDBJ whole genome shotgun (WGS) entry which is preliminary data.</text>
</comment>
<organism evidence="2 3">
    <name type="scientific">Spirosoma agri</name>
    <dbReference type="NCBI Taxonomy" id="1987381"/>
    <lineage>
        <taxon>Bacteria</taxon>
        <taxon>Pseudomonadati</taxon>
        <taxon>Bacteroidota</taxon>
        <taxon>Cytophagia</taxon>
        <taxon>Cytophagales</taxon>
        <taxon>Cytophagaceae</taxon>
        <taxon>Spirosoma</taxon>
    </lineage>
</organism>
<protein>
    <submittedName>
        <fullName evidence="2">Uncharacterized protein</fullName>
    </submittedName>
</protein>
<evidence type="ECO:0000256" key="1">
    <source>
        <dbReference type="SAM" id="MobiDB-lite"/>
    </source>
</evidence>
<evidence type="ECO:0000313" key="3">
    <source>
        <dbReference type="Proteomes" id="UP000477386"/>
    </source>
</evidence>
<name>A0A6M0IH55_9BACT</name>
<keyword evidence="3" id="KW-1185">Reference proteome</keyword>
<feature type="region of interest" description="Disordered" evidence="1">
    <location>
        <begin position="1"/>
        <end position="31"/>
    </location>
</feature>
<reference evidence="2 3" key="1">
    <citation type="submission" date="2020-02" db="EMBL/GenBank/DDBJ databases">
        <title>Draft genome sequence of two Spirosoma agri KCTC 52727 and Spirosoma terrae KCTC 52035.</title>
        <authorList>
            <person name="Rojas J."/>
            <person name="Ambika Manirajan B."/>
            <person name="Ratering S."/>
            <person name="Suarez C."/>
            <person name="Schnell S."/>
        </authorList>
    </citation>
    <scope>NUCLEOTIDE SEQUENCE [LARGE SCALE GENOMIC DNA]</scope>
    <source>
        <strain evidence="2 3">KCTC 52727</strain>
    </source>
</reference>
<sequence length="106" mass="11097">MRYFTQDSTDSTGSSSSKVPSVMDNDPNADEEVIDQQAGDLYPKAVDQPDEPAKIVPDKLADSIAYALDGSGPGPTNDTPNVSGHKVITEGVTGAGLDEEEEALKS</sequence>
<evidence type="ECO:0000313" key="2">
    <source>
        <dbReference type="EMBL" id="NEU67610.1"/>
    </source>
</evidence>
<accession>A0A6M0IH55</accession>
<proteinExistence type="predicted"/>
<dbReference type="RefSeq" id="WP_164037910.1">
    <property type="nucleotide sequence ID" value="NZ_JAAGNZ010000001.1"/>
</dbReference>
<dbReference type="AlphaFoldDB" id="A0A6M0IH55"/>
<dbReference type="EMBL" id="JAAGNZ010000001">
    <property type="protein sequence ID" value="NEU67610.1"/>
    <property type="molecule type" value="Genomic_DNA"/>
</dbReference>
<dbReference type="Proteomes" id="UP000477386">
    <property type="component" value="Unassembled WGS sequence"/>
</dbReference>
<gene>
    <name evidence="2" type="ORF">GK091_12015</name>
</gene>
<feature type="compositionally biased region" description="Low complexity" evidence="1">
    <location>
        <begin position="7"/>
        <end position="17"/>
    </location>
</feature>